<dbReference type="Proteomes" id="UP000053095">
    <property type="component" value="Unassembled WGS sequence"/>
</dbReference>
<sequence>MFTPVNSPSPTKRAREEHPSPTTPKRYRGRRWYRHEPYASDGEEASVLGDALVESSEVSIPQFENLQVAENDTVAGPSAPLDDEDVEESSGEESSGLSDAPDTIIEPLMEYDESPSKNKGRAVSKEPSKSRSPSVSSTNVSSSSVSSSNVSSSNDIDLRQKAIEYLSRRCLGKVKGLEKGSVDLKPVPIVKQPVFDARSPMFAVACCLRCSKMVGSEGLFCVRPSKHSKCYRCANNGVPCEPIPAPYKAEFAELQTLFQTGALVKAFAARDRYLKGVNAFAHNRSSKPKAKPRAGSVSAGLSDEYKAYWDRKYAMLYRNQERLLNYMCKQNGDPPVRPIEELFDDEDEDAFAGYVENSDDEPAA</sequence>
<feature type="compositionally biased region" description="Low complexity" evidence="1">
    <location>
        <begin position="130"/>
        <end position="153"/>
    </location>
</feature>
<feature type="compositionally biased region" description="Acidic residues" evidence="1">
    <location>
        <begin position="81"/>
        <end position="91"/>
    </location>
</feature>
<feature type="compositionally biased region" description="Polar residues" evidence="1">
    <location>
        <begin position="1"/>
        <end position="10"/>
    </location>
</feature>
<gene>
    <name evidence="2" type="ORF">TCE0_047r18149</name>
</gene>
<feature type="region of interest" description="Disordered" evidence="1">
    <location>
        <begin position="63"/>
        <end position="153"/>
    </location>
</feature>
<proteinExistence type="predicted"/>
<accession>A0A0B8N719</accession>
<keyword evidence="3" id="KW-1185">Reference proteome</keyword>
<organism evidence="2 3">
    <name type="scientific">Talaromyces pinophilus</name>
    <name type="common">Penicillium pinophilum</name>
    <dbReference type="NCBI Taxonomy" id="128442"/>
    <lineage>
        <taxon>Eukaryota</taxon>
        <taxon>Fungi</taxon>
        <taxon>Dikarya</taxon>
        <taxon>Ascomycota</taxon>
        <taxon>Pezizomycotina</taxon>
        <taxon>Eurotiomycetes</taxon>
        <taxon>Eurotiomycetidae</taxon>
        <taxon>Eurotiales</taxon>
        <taxon>Trichocomaceae</taxon>
        <taxon>Talaromyces</taxon>
        <taxon>Talaromyces sect. Talaromyces</taxon>
    </lineage>
</organism>
<evidence type="ECO:0000256" key="1">
    <source>
        <dbReference type="SAM" id="MobiDB-lite"/>
    </source>
</evidence>
<feature type="region of interest" description="Disordered" evidence="1">
    <location>
        <begin position="1"/>
        <end position="43"/>
    </location>
</feature>
<dbReference type="AlphaFoldDB" id="A0A0B8N719"/>
<protein>
    <submittedName>
        <fullName evidence="2">Uncharacterized protein</fullName>
    </submittedName>
</protein>
<dbReference type="EMBL" id="DF933843">
    <property type="protein sequence ID" value="GAM43383.1"/>
    <property type="molecule type" value="Genomic_DNA"/>
</dbReference>
<name>A0A0B8N719_TALPI</name>
<evidence type="ECO:0000313" key="3">
    <source>
        <dbReference type="Proteomes" id="UP000053095"/>
    </source>
</evidence>
<evidence type="ECO:0000313" key="2">
    <source>
        <dbReference type="EMBL" id="GAM43383.1"/>
    </source>
</evidence>
<reference evidence="3" key="1">
    <citation type="journal article" date="2015" name="Genome Announc.">
        <title>Draft genome sequence of Talaromyces cellulolyticus strain Y-94, a source of lignocellulosic biomass-degrading enzymes.</title>
        <authorList>
            <person name="Fujii T."/>
            <person name="Koike H."/>
            <person name="Sawayama S."/>
            <person name="Yano S."/>
            <person name="Inoue H."/>
        </authorList>
    </citation>
    <scope>NUCLEOTIDE SEQUENCE [LARGE SCALE GENOMIC DNA]</scope>
    <source>
        <strain evidence="3">Y-94</strain>
    </source>
</reference>